<comment type="subcellular location">
    <subcellularLocation>
        <location evidence="1 5">Cytoplasm</location>
    </subcellularLocation>
</comment>
<keyword evidence="3 5" id="KW-0533">Nickel</keyword>
<evidence type="ECO:0000259" key="7">
    <source>
        <dbReference type="SMART" id="SM00988"/>
    </source>
</evidence>
<reference evidence="8 9" key="1">
    <citation type="submission" date="2023-07" db="EMBL/GenBank/DDBJ databases">
        <title>Genomic Encyclopedia of Type Strains, Phase IV (KMG-IV): sequencing the most valuable type-strain genomes for metagenomic binning, comparative biology and taxonomic classification.</title>
        <authorList>
            <person name="Goeker M."/>
        </authorList>
    </citation>
    <scope>NUCLEOTIDE SEQUENCE [LARGE SCALE GENOMIC DNA]</scope>
    <source>
        <strain evidence="8 9">DSM 19619</strain>
    </source>
</reference>
<dbReference type="SUPFAM" id="SSF69287">
    <property type="entry name" value="Urease metallochaperone UreE, N-terminal domain"/>
    <property type="match status" value="1"/>
</dbReference>
<keyword evidence="4 5" id="KW-0143">Chaperone</keyword>
<feature type="compositionally biased region" description="Basic and acidic residues" evidence="6">
    <location>
        <begin position="141"/>
        <end position="202"/>
    </location>
</feature>
<dbReference type="Gene3D" id="2.60.260.20">
    <property type="entry name" value="Urease metallochaperone UreE, N-terminal domain"/>
    <property type="match status" value="1"/>
</dbReference>
<dbReference type="Proteomes" id="UP001242480">
    <property type="component" value="Unassembled WGS sequence"/>
</dbReference>
<proteinExistence type="inferred from homology"/>
<dbReference type="SUPFAM" id="SSF69737">
    <property type="entry name" value="Urease metallochaperone UreE, C-terminal domain"/>
    <property type="match status" value="1"/>
</dbReference>
<comment type="function">
    <text evidence="5">Involved in urease metallocenter assembly. Binds nickel. Probably functions as a nickel donor during metallocenter assembly.</text>
</comment>
<evidence type="ECO:0000313" key="9">
    <source>
        <dbReference type="Proteomes" id="UP001242480"/>
    </source>
</evidence>
<evidence type="ECO:0000256" key="3">
    <source>
        <dbReference type="ARBA" id="ARBA00022596"/>
    </source>
</evidence>
<dbReference type="Pfam" id="PF05194">
    <property type="entry name" value="UreE_C"/>
    <property type="match status" value="1"/>
</dbReference>
<evidence type="ECO:0000256" key="1">
    <source>
        <dbReference type="ARBA" id="ARBA00004496"/>
    </source>
</evidence>
<dbReference type="Gene3D" id="3.30.70.790">
    <property type="entry name" value="UreE, C-terminal domain"/>
    <property type="match status" value="1"/>
</dbReference>
<feature type="domain" description="UreE urease accessory N-terminal" evidence="7">
    <location>
        <begin position="1"/>
        <end position="68"/>
    </location>
</feature>
<accession>A0ABU0IZX3</accession>
<dbReference type="Pfam" id="PF02814">
    <property type="entry name" value="UreE_N"/>
    <property type="match status" value="1"/>
</dbReference>
<evidence type="ECO:0000256" key="4">
    <source>
        <dbReference type="ARBA" id="ARBA00023186"/>
    </source>
</evidence>
<dbReference type="EMBL" id="JAUSVX010000001">
    <property type="protein sequence ID" value="MDQ0467572.1"/>
    <property type="molecule type" value="Genomic_DNA"/>
</dbReference>
<evidence type="ECO:0000256" key="5">
    <source>
        <dbReference type="HAMAP-Rule" id="MF_00822"/>
    </source>
</evidence>
<keyword evidence="2 5" id="KW-0963">Cytoplasm</keyword>
<dbReference type="InterPro" id="IPR007864">
    <property type="entry name" value="UreE_C_dom"/>
</dbReference>
<gene>
    <name evidence="5" type="primary">ureE</name>
    <name evidence="8" type="ORF">QO011_000567</name>
</gene>
<dbReference type="CDD" id="cd00571">
    <property type="entry name" value="UreE"/>
    <property type="match status" value="1"/>
</dbReference>
<protein>
    <recommendedName>
        <fullName evidence="5">Urease accessory protein UreE</fullName>
    </recommendedName>
</protein>
<feature type="compositionally biased region" description="Basic residues" evidence="6">
    <location>
        <begin position="203"/>
        <end position="213"/>
    </location>
</feature>
<name>A0ABU0IZX3_9HYPH</name>
<evidence type="ECO:0000256" key="2">
    <source>
        <dbReference type="ARBA" id="ARBA00022490"/>
    </source>
</evidence>
<comment type="caution">
    <text evidence="8">The sequence shown here is derived from an EMBL/GenBank/DDBJ whole genome shotgun (WGS) entry which is preliminary data.</text>
</comment>
<evidence type="ECO:0000313" key="8">
    <source>
        <dbReference type="EMBL" id="MDQ0467572.1"/>
    </source>
</evidence>
<dbReference type="InterPro" id="IPR036118">
    <property type="entry name" value="UreE_N_sf"/>
</dbReference>
<dbReference type="HAMAP" id="MF_00822">
    <property type="entry name" value="UreE"/>
    <property type="match status" value="1"/>
</dbReference>
<dbReference type="InterPro" id="IPR012406">
    <property type="entry name" value="UreE"/>
</dbReference>
<evidence type="ECO:0000256" key="6">
    <source>
        <dbReference type="SAM" id="MobiDB-lite"/>
    </source>
</evidence>
<dbReference type="RefSeq" id="WP_307267374.1">
    <property type="nucleotide sequence ID" value="NZ_JAUSVX010000001.1"/>
</dbReference>
<feature type="region of interest" description="Disordered" evidence="6">
    <location>
        <begin position="135"/>
        <end position="213"/>
    </location>
</feature>
<comment type="similarity">
    <text evidence="5">Belongs to the UreE family.</text>
</comment>
<dbReference type="SMART" id="SM00988">
    <property type="entry name" value="UreE_N"/>
    <property type="match status" value="1"/>
</dbReference>
<dbReference type="InterPro" id="IPR004029">
    <property type="entry name" value="UreE_N"/>
</dbReference>
<keyword evidence="9" id="KW-1185">Reference proteome</keyword>
<organism evidence="8 9">
    <name type="scientific">Labrys wisconsinensis</name>
    <dbReference type="NCBI Taxonomy" id="425677"/>
    <lineage>
        <taxon>Bacteria</taxon>
        <taxon>Pseudomonadati</taxon>
        <taxon>Pseudomonadota</taxon>
        <taxon>Alphaproteobacteria</taxon>
        <taxon>Hyphomicrobiales</taxon>
        <taxon>Xanthobacteraceae</taxon>
        <taxon>Labrys</taxon>
    </lineage>
</organism>
<sequence>MLHAHAFVPAAAVGGRPFADSVVLSFEDRRRRRGTVTTLGGLEVLVDLAEAPALGHGDAYALEDGRLIEIVAEAEELLEVRGRDPLHTLRLAWHLGNRHLETEIGPKWLRIRRDHVISDMLTGLGAKVAEIDGPFQPEGGAYEHGHAHDHGHHAHGDHGHAHGHDHGHAHHDHDHHEHRGHDHGHDHDHGACGHDHGHDHEHGHGHKHGHDHA</sequence>